<evidence type="ECO:0008006" key="3">
    <source>
        <dbReference type="Google" id="ProtNLM"/>
    </source>
</evidence>
<reference evidence="1" key="1">
    <citation type="journal article" date="2020" name="Fungal Divers.">
        <title>Resolving the Mortierellaceae phylogeny through synthesis of multi-gene phylogenetics and phylogenomics.</title>
        <authorList>
            <person name="Vandepol N."/>
            <person name="Liber J."/>
            <person name="Desiro A."/>
            <person name="Na H."/>
            <person name="Kennedy M."/>
            <person name="Barry K."/>
            <person name="Grigoriev I.V."/>
            <person name="Miller A.N."/>
            <person name="O'Donnell K."/>
            <person name="Stajich J.E."/>
            <person name="Bonito G."/>
        </authorList>
    </citation>
    <scope>NUCLEOTIDE SEQUENCE</scope>
    <source>
        <strain evidence="1">NRRL 2769</strain>
    </source>
</reference>
<dbReference type="InterPro" id="IPR032675">
    <property type="entry name" value="LRR_dom_sf"/>
</dbReference>
<name>A0A9P6MU82_9FUNG</name>
<sequence>MFPRKVQKCHHHPDDCGMATTANPTGLSRDLIFGIPIIVDQICCHLSNRDIYRCCLVSRDFCITFSPNIFSIINIQRRVTFKRWALPVTQTALRSKIAYIRSITTVFGETYSLLYQFVFSNPSALNNLTELRCRDLPTSSHGHAENLHQLPRILSLIESSRNLRLLELGFFDFDNVDYVERLGSTIRKKGRRLHDLHITGAKPVICLKVHRILWSSAAVQRITLNLELDKNRSQIADAAEERQLMMMALEALQDGKSFDTYPALYQGKQADYSLLESELMFEWTELHLQHESFDVDVRLLLKALRHCPLLESLTIPGINVPLLLQEAYSGISTTLLPLLEHLNLYYVGAYNVFGHTNIEPLLVACTDLKSVIFGKAVLHPQASIDALILHSSHSLEKVTLTGSYTFRSVDIQQILTSCPRLRVFEALGPVDRRGQSLFVSIGRYRVIQSDPILYVQDIEFGQGEWICKELETFRVCYRNSNKGSISMPGCLRQQISKMTKLKDLRLHCNSHYDGMDDLDCVHEALKEWNTLKDLRTLELRGLGKLVDRKELAKIRKQWTKLEWVQFS</sequence>
<proteinExistence type="predicted"/>
<dbReference type="AlphaFoldDB" id="A0A9P6MU82"/>
<comment type="caution">
    <text evidence="1">The sequence shown here is derived from an EMBL/GenBank/DDBJ whole genome shotgun (WGS) entry which is preliminary data.</text>
</comment>
<dbReference type="SUPFAM" id="SSF52047">
    <property type="entry name" value="RNI-like"/>
    <property type="match status" value="1"/>
</dbReference>
<organism evidence="1 2">
    <name type="scientific">Entomortierella chlamydospora</name>
    <dbReference type="NCBI Taxonomy" id="101097"/>
    <lineage>
        <taxon>Eukaryota</taxon>
        <taxon>Fungi</taxon>
        <taxon>Fungi incertae sedis</taxon>
        <taxon>Mucoromycota</taxon>
        <taxon>Mortierellomycotina</taxon>
        <taxon>Mortierellomycetes</taxon>
        <taxon>Mortierellales</taxon>
        <taxon>Mortierellaceae</taxon>
        <taxon>Entomortierella</taxon>
    </lineage>
</organism>
<protein>
    <recommendedName>
        <fullName evidence="3">F-box domain-containing protein</fullName>
    </recommendedName>
</protein>
<gene>
    <name evidence="1" type="ORF">BGZ80_011414</name>
</gene>
<accession>A0A9P6MU82</accession>
<evidence type="ECO:0000313" key="1">
    <source>
        <dbReference type="EMBL" id="KAG0012927.1"/>
    </source>
</evidence>
<dbReference type="Proteomes" id="UP000703661">
    <property type="component" value="Unassembled WGS sequence"/>
</dbReference>
<evidence type="ECO:0000313" key="2">
    <source>
        <dbReference type="Proteomes" id="UP000703661"/>
    </source>
</evidence>
<dbReference type="EMBL" id="JAAAID010000915">
    <property type="protein sequence ID" value="KAG0012927.1"/>
    <property type="molecule type" value="Genomic_DNA"/>
</dbReference>
<dbReference type="Gene3D" id="3.80.10.10">
    <property type="entry name" value="Ribonuclease Inhibitor"/>
    <property type="match status" value="1"/>
</dbReference>
<keyword evidence="2" id="KW-1185">Reference proteome</keyword>